<dbReference type="Proteomes" id="UP000231451">
    <property type="component" value="Unassembled WGS sequence"/>
</dbReference>
<organism evidence="1 2">
    <name type="scientific">Bifidobacterium simiarum</name>
    <dbReference type="NCBI Taxonomy" id="2045441"/>
    <lineage>
        <taxon>Bacteria</taxon>
        <taxon>Bacillati</taxon>
        <taxon>Actinomycetota</taxon>
        <taxon>Actinomycetes</taxon>
        <taxon>Bifidobacteriales</taxon>
        <taxon>Bifidobacteriaceae</taxon>
        <taxon>Bifidobacterium</taxon>
    </lineage>
</organism>
<dbReference type="OrthoDB" id="3233577at2"/>
<dbReference type="AlphaFoldDB" id="A0A2M9HGX1"/>
<evidence type="ECO:0000313" key="1">
    <source>
        <dbReference type="EMBL" id="PJM76074.1"/>
    </source>
</evidence>
<reference evidence="1 2" key="1">
    <citation type="submission" date="2017-10" db="EMBL/GenBank/DDBJ databases">
        <title>Draft genome sequences of strains TRE 1, TRE 9, TRE H and TRI 7, isolated from tamarins, belonging to four potential novel Bifidobacterium species.</title>
        <authorList>
            <person name="Mattarelli P."/>
            <person name="Modesto M."/>
            <person name="Puglisi E."/>
            <person name="Morelli L."/>
            <person name="Spezio C."/>
            <person name="Bonetti A."/>
            <person name="Sandri C."/>
        </authorList>
    </citation>
    <scope>NUCLEOTIDE SEQUENCE [LARGE SCALE GENOMIC DNA]</scope>
    <source>
        <strain evidence="2">TRI7</strain>
    </source>
</reference>
<name>A0A2M9HGX1_9BIFI</name>
<comment type="caution">
    <text evidence="1">The sequence shown here is derived from an EMBL/GenBank/DDBJ whole genome shotgun (WGS) entry which is preliminary data.</text>
</comment>
<keyword evidence="2" id="KW-1185">Reference proteome</keyword>
<dbReference type="RefSeq" id="WP_100511907.1">
    <property type="nucleotide sequence ID" value="NZ_JAFEJQ010000001.1"/>
</dbReference>
<evidence type="ECO:0000313" key="2">
    <source>
        <dbReference type="Proteomes" id="UP000231451"/>
    </source>
</evidence>
<protein>
    <submittedName>
        <fullName evidence="1">Uncharacterized protein</fullName>
    </submittedName>
</protein>
<accession>A0A2M9HGX1</accession>
<dbReference type="EMBL" id="PEBK01000001">
    <property type="protein sequence ID" value="PJM76074.1"/>
    <property type="molecule type" value="Genomic_DNA"/>
</dbReference>
<sequence>MMSEDNVFIMDGIKTQWDDTTMVVSELGFDRTATLDDHGNILTSTFGKAGEPFLHHWFEKMKPMIDDFRAIDREYADA</sequence>
<gene>
    <name evidence="1" type="ORF">CSQ87_00580</name>
</gene>
<proteinExistence type="predicted"/>